<feature type="transmembrane region" description="Helical" evidence="9">
    <location>
        <begin position="249"/>
        <end position="269"/>
    </location>
</feature>
<dbReference type="GO" id="GO:0015920">
    <property type="term" value="P:lipopolysaccharide transport"/>
    <property type="evidence" value="ECO:0007669"/>
    <property type="project" value="TreeGrafter"/>
</dbReference>
<keyword evidence="8 9" id="KW-0472">Membrane</keyword>
<dbReference type="OrthoDB" id="9796017at2"/>
<keyword evidence="6 9" id="KW-1133">Transmembrane helix</keyword>
<comment type="caution">
    <text evidence="11">The sequence shown here is derived from an EMBL/GenBank/DDBJ whole genome shotgun (WGS) entry which is preliminary data.</text>
</comment>
<reference evidence="11 12" key="1">
    <citation type="journal article" date="2016" name="Front. Microbiol.">
        <title>Genomic Resource of Rice Seed Associated Bacteria.</title>
        <authorList>
            <person name="Midha S."/>
            <person name="Bansal K."/>
            <person name="Sharma S."/>
            <person name="Kumar N."/>
            <person name="Patil P.P."/>
            <person name="Chaudhry V."/>
            <person name="Patil P.B."/>
        </authorList>
    </citation>
    <scope>NUCLEOTIDE SEQUENCE [LARGE SCALE GENOMIC DNA]</scope>
    <source>
        <strain evidence="11 12">NS226</strain>
    </source>
</reference>
<evidence type="ECO:0000256" key="1">
    <source>
        <dbReference type="ARBA" id="ARBA00004651"/>
    </source>
</evidence>
<feature type="transmembrane region" description="Helical" evidence="9">
    <location>
        <begin position="54"/>
        <end position="75"/>
    </location>
</feature>
<dbReference type="EMBL" id="LDPZ01000013">
    <property type="protein sequence ID" value="KTQ96768.1"/>
    <property type="molecule type" value="Genomic_DNA"/>
</dbReference>
<dbReference type="GO" id="GO:0005886">
    <property type="term" value="C:plasma membrane"/>
    <property type="evidence" value="ECO:0007669"/>
    <property type="project" value="UniProtKB-SubCell"/>
</dbReference>
<name>A0A175RD38_9HYPH</name>
<evidence type="ECO:0000256" key="8">
    <source>
        <dbReference type="ARBA" id="ARBA00023136"/>
    </source>
</evidence>
<evidence type="ECO:0000256" key="2">
    <source>
        <dbReference type="ARBA" id="ARBA00007783"/>
    </source>
</evidence>
<proteinExistence type="inferred from homology"/>
<keyword evidence="4" id="KW-1003">Cell membrane</keyword>
<dbReference type="PATRIC" id="fig|401562.3.peg.592"/>
<feature type="transmembrane region" description="Helical" evidence="9">
    <location>
        <begin position="162"/>
        <end position="183"/>
    </location>
</feature>
<evidence type="ECO:0000313" key="12">
    <source>
        <dbReference type="Proteomes" id="UP000078272"/>
    </source>
</evidence>
<evidence type="ECO:0000259" key="10">
    <source>
        <dbReference type="Pfam" id="PF01061"/>
    </source>
</evidence>
<keyword evidence="3" id="KW-0813">Transport</keyword>
<evidence type="ECO:0000256" key="7">
    <source>
        <dbReference type="ARBA" id="ARBA00023047"/>
    </source>
</evidence>
<keyword evidence="7" id="KW-0625">Polysaccharide transport</keyword>
<dbReference type="AlphaFoldDB" id="A0A175RD38"/>
<gene>
    <name evidence="11" type="ORF">NS226_06515</name>
</gene>
<organism evidence="11 12">
    <name type="scientific">Aureimonas ureilytica</name>
    <dbReference type="NCBI Taxonomy" id="401562"/>
    <lineage>
        <taxon>Bacteria</taxon>
        <taxon>Pseudomonadati</taxon>
        <taxon>Pseudomonadota</taxon>
        <taxon>Alphaproteobacteria</taxon>
        <taxon>Hyphomicrobiales</taxon>
        <taxon>Aurantimonadaceae</taxon>
        <taxon>Aureimonas</taxon>
    </lineage>
</organism>
<evidence type="ECO:0000256" key="9">
    <source>
        <dbReference type="SAM" id="Phobius"/>
    </source>
</evidence>
<dbReference type="PANTHER" id="PTHR30413">
    <property type="entry name" value="INNER MEMBRANE TRANSPORT PERMEASE"/>
    <property type="match status" value="1"/>
</dbReference>
<dbReference type="GO" id="GO:0015774">
    <property type="term" value="P:polysaccharide transport"/>
    <property type="evidence" value="ECO:0007669"/>
    <property type="project" value="UniProtKB-KW"/>
</dbReference>
<dbReference type="Pfam" id="PF01061">
    <property type="entry name" value="ABC2_membrane"/>
    <property type="match status" value="1"/>
</dbReference>
<sequence length="279" mass="31956">MSSTDAPVYVSNGRSDRADRMRECLADFSKGLSLRELWLFLGWRDVRKHYQRSLLGPFWLTLSMGFMVLGLGVLYSQIFKQPIQDYLPFLAVGFITWGLISGLIVGSCDVYSSAASSVRQVRMPLSIYIYQFVWRQIITFGHNFIIYIAVALYFGLWPGLNGLMFLPAFTLITANGFFMAMILGPLCARFRDIPMIIQSVVQIVFFMTPILWDAKQVPERALFLHANPFYHFIEIIRDPLLGHAASLENWGVCLAITLAMGFVAFHFFARYRPRIAYWA</sequence>
<feature type="domain" description="ABC-2 type transporter transmembrane" evidence="10">
    <location>
        <begin position="38"/>
        <end position="238"/>
    </location>
</feature>
<evidence type="ECO:0000256" key="6">
    <source>
        <dbReference type="ARBA" id="ARBA00022989"/>
    </source>
</evidence>
<evidence type="ECO:0000313" key="11">
    <source>
        <dbReference type="EMBL" id="KTQ96768.1"/>
    </source>
</evidence>
<evidence type="ECO:0000256" key="4">
    <source>
        <dbReference type="ARBA" id="ARBA00022475"/>
    </source>
</evidence>
<dbReference type="InterPro" id="IPR013525">
    <property type="entry name" value="ABC2_TM"/>
</dbReference>
<dbReference type="Proteomes" id="UP000078272">
    <property type="component" value="Unassembled WGS sequence"/>
</dbReference>
<dbReference type="RefSeq" id="WP_058634290.1">
    <property type="nucleotide sequence ID" value="NZ_LDPZ01000013.1"/>
</dbReference>
<dbReference type="PANTHER" id="PTHR30413:SF10">
    <property type="entry name" value="CAPSULE POLYSACCHARIDE EXPORT INNER-MEMBRANE PROTEIN CTRC"/>
    <property type="match status" value="1"/>
</dbReference>
<dbReference type="STRING" id="401562.NS365_03960"/>
<feature type="transmembrane region" description="Helical" evidence="9">
    <location>
        <begin position="87"/>
        <end position="111"/>
    </location>
</feature>
<feature type="transmembrane region" description="Helical" evidence="9">
    <location>
        <begin position="195"/>
        <end position="212"/>
    </location>
</feature>
<evidence type="ECO:0000256" key="3">
    <source>
        <dbReference type="ARBA" id="ARBA00022448"/>
    </source>
</evidence>
<comment type="similarity">
    <text evidence="2">Belongs to the ABC-2 integral membrane protein family.</text>
</comment>
<accession>A0A175RD38</accession>
<keyword evidence="5 9" id="KW-0812">Transmembrane</keyword>
<dbReference type="GO" id="GO:0140359">
    <property type="term" value="F:ABC-type transporter activity"/>
    <property type="evidence" value="ECO:0007669"/>
    <property type="project" value="InterPro"/>
</dbReference>
<evidence type="ECO:0000256" key="5">
    <source>
        <dbReference type="ARBA" id="ARBA00022692"/>
    </source>
</evidence>
<comment type="subcellular location">
    <subcellularLocation>
        <location evidence="1">Cell membrane</location>
        <topology evidence="1">Multi-pass membrane protein</topology>
    </subcellularLocation>
</comment>
<protein>
    <submittedName>
        <fullName evidence="11">ABC transporter permease</fullName>
    </submittedName>
</protein>
<feature type="transmembrane region" description="Helical" evidence="9">
    <location>
        <begin position="132"/>
        <end position="156"/>
    </location>
</feature>
<keyword evidence="7" id="KW-0762">Sugar transport</keyword>